<feature type="region of interest" description="Disordered" evidence="1">
    <location>
        <begin position="552"/>
        <end position="685"/>
    </location>
</feature>
<feature type="compositionally biased region" description="Polar residues" evidence="1">
    <location>
        <begin position="91"/>
        <end position="103"/>
    </location>
</feature>
<dbReference type="GeneTree" id="ENSGT00530000063608"/>
<dbReference type="PANTHER" id="PTHR47008">
    <property type="entry name" value="PROTEIN CORDON-BLEU"/>
    <property type="match status" value="1"/>
</dbReference>
<feature type="region of interest" description="Disordered" evidence="1">
    <location>
        <begin position="428"/>
        <end position="494"/>
    </location>
</feature>
<dbReference type="CDD" id="cd21800">
    <property type="entry name" value="WH2_Wb_Cobl"/>
    <property type="match status" value="1"/>
</dbReference>
<proteinExistence type="predicted"/>
<dbReference type="GO" id="GO:0003785">
    <property type="term" value="F:actin monomer binding"/>
    <property type="evidence" value="ECO:0007669"/>
    <property type="project" value="InterPro"/>
</dbReference>
<dbReference type="GO" id="GO:0005884">
    <property type="term" value="C:actin filament"/>
    <property type="evidence" value="ECO:0007669"/>
    <property type="project" value="TreeGrafter"/>
</dbReference>
<dbReference type="Proteomes" id="UP000694620">
    <property type="component" value="Chromosome 13"/>
</dbReference>
<feature type="compositionally biased region" description="Polar residues" evidence="1">
    <location>
        <begin position="632"/>
        <end position="651"/>
    </location>
</feature>
<dbReference type="GO" id="GO:0043025">
    <property type="term" value="C:neuronal cell body"/>
    <property type="evidence" value="ECO:0007669"/>
    <property type="project" value="TreeGrafter"/>
</dbReference>
<feature type="region of interest" description="Disordered" evidence="1">
    <location>
        <begin position="1"/>
        <end position="163"/>
    </location>
</feature>
<dbReference type="PROSITE" id="PS51082">
    <property type="entry name" value="WH2"/>
    <property type="match status" value="3"/>
</dbReference>
<evidence type="ECO:0000313" key="3">
    <source>
        <dbReference type="Ensembl" id="ENSECRP00000027729.1"/>
    </source>
</evidence>
<dbReference type="GO" id="GO:0030041">
    <property type="term" value="P:actin filament polymerization"/>
    <property type="evidence" value="ECO:0007669"/>
    <property type="project" value="TreeGrafter"/>
</dbReference>
<dbReference type="Pfam" id="PF02205">
    <property type="entry name" value="WH2"/>
    <property type="match status" value="1"/>
</dbReference>
<dbReference type="PANTHER" id="PTHR47008:SF1">
    <property type="entry name" value="PROTEIN CORDON-BLEU"/>
    <property type="match status" value="1"/>
</dbReference>
<dbReference type="GO" id="GO:0044294">
    <property type="term" value="C:dendritic growth cone"/>
    <property type="evidence" value="ECO:0007669"/>
    <property type="project" value="TreeGrafter"/>
</dbReference>
<feature type="domain" description="WH2" evidence="2">
    <location>
        <begin position="744"/>
        <end position="764"/>
    </location>
</feature>
<feature type="compositionally biased region" description="Polar residues" evidence="1">
    <location>
        <begin position="604"/>
        <end position="621"/>
    </location>
</feature>
<dbReference type="InterPro" id="IPR003124">
    <property type="entry name" value="WH2_dom"/>
</dbReference>
<feature type="compositionally biased region" description="Basic and acidic residues" evidence="1">
    <location>
        <begin position="758"/>
        <end position="775"/>
    </location>
</feature>
<dbReference type="InterPro" id="IPR039895">
    <property type="entry name" value="COBL-like"/>
</dbReference>
<feature type="compositionally biased region" description="Pro residues" evidence="1">
    <location>
        <begin position="881"/>
        <end position="890"/>
    </location>
</feature>
<dbReference type="SMART" id="SM00246">
    <property type="entry name" value="WH2"/>
    <property type="match status" value="3"/>
</dbReference>
<dbReference type="GO" id="GO:0051639">
    <property type="term" value="P:actin filament network formation"/>
    <property type="evidence" value="ECO:0007669"/>
    <property type="project" value="TreeGrafter"/>
</dbReference>
<feature type="compositionally biased region" description="Polar residues" evidence="1">
    <location>
        <begin position="61"/>
        <end position="73"/>
    </location>
</feature>
<protein>
    <recommendedName>
        <fullName evidence="2">WH2 domain-containing protein</fullName>
    </recommendedName>
</protein>
<dbReference type="AlphaFoldDB" id="A0A8C4TDF4"/>
<dbReference type="GO" id="GO:0044295">
    <property type="term" value="C:axonal growth cone"/>
    <property type="evidence" value="ECO:0007669"/>
    <property type="project" value="TreeGrafter"/>
</dbReference>
<name>A0A8C4TDF4_ERPCA</name>
<feature type="region of interest" description="Disordered" evidence="1">
    <location>
        <begin position="274"/>
        <end position="309"/>
    </location>
</feature>
<feature type="compositionally biased region" description="Polar residues" evidence="1">
    <location>
        <begin position="447"/>
        <end position="458"/>
    </location>
</feature>
<feature type="compositionally biased region" description="Polar residues" evidence="1">
    <location>
        <begin position="821"/>
        <end position="830"/>
    </location>
</feature>
<reference evidence="3" key="1">
    <citation type="submission" date="2021-06" db="EMBL/GenBank/DDBJ databases">
        <authorList>
            <consortium name="Wellcome Sanger Institute Data Sharing"/>
        </authorList>
    </citation>
    <scope>NUCLEOTIDE SEQUENCE [LARGE SCALE GENOMIC DNA]</scope>
</reference>
<evidence type="ECO:0000259" key="2">
    <source>
        <dbReference type="PROSITE" id="PS51082"/>
    </source>
</evidence>
<dbReference type="Ensembl" id="ENSECRT00000028306.1">
    <property type="protein sequence ID" value="ENSECRP00000027729.1"/>
    <property type="gene ID" value="ENSECRG00000018786.1"/>
</dbReference>
<feature type="region of interest" description="Disordered" evidence="1">
    <location>
        <begin position="397"/>
        <end position="416"/>
    </location>
</feature>
<feature type="compositionally biased region" description="Pro residues" evidence="1">
    <location>
        <begin position="22"/>
        <end position="32"/>
    </location>
</feature>
<reference evidence="3" key="2">
    <citation type="submission" date="2025-08" db="UniProtKB">
        <authorList>
            <consortium name="Ensembl"/>
        </authorList>
    </citation>
    <scope>IDENTIFICATION</scope>
</reference>
<accession>A0A8C4TDF4</accession>
<evidence type="ECO:0000256" key="1">
    <source>
        <dbReference type="SAM" id="MobiDB-lite"/>
    </source>
</evidence>
<dbReference type="GO" id="GO:0001726">
    <property type="term" value="C:ruffle"/>
    <property type="evidence" value="ECO:0007669"/>
    <property type="project" value="TreeGrafter"/>
</dbReference>
<feature type="region of interest" description="Disordered" evidence="1">
    <location>
        <begin position="758"/>
        <end position="779"/>
    </location>
</feature>
<feature type="compositionally biased region" description="Acidic residues" evidence="1">
    <location>
        <begin position="76"/>
        <end position="85"/>
    </location>
</feature>
<reference evidence="3" key="3">
    <citation type="submission" date="2025-09" db="UniProtKB">
        <authorList>
            <consortium name="Ensembl"/>
        </authorList>
    </citation>
    <scope>IDENTIFICATION</scope>
</reference>
<organism evidence="3 4">
    <name type="scientific">Erpetoichthys calabaricus</name>
    <name type="common">Rope fish</name>
    <name type="synonym">Calamoichthys calabaricus</name>
    <dbReference type="NCBI Taxonomy" id="27687"/>
    <lineage>
        <taxon>Eukaryota</taxon>
        <taxon>Metazoa</taxon>
        <taxon>Chordata</taxon>
        <taxon>Craniata</taxon>
        <taxon>Vertebrata</taxon>
        <taxon>Euteleostomi</taxon>
        <taxon>Actinopterygii</taxon>
        <taxon>Polypteriformes</taxon>
        <taxon>Polypteridae</taxon>
        <taxon>Erpetoichthys</taxon>
    </lineage>
</organism>
<feature type="compositionally biased region" description="Basic and acidic residues" evidence="1">
    <location>
        <begin position="288"/>
        <end position="309"/>
    </location>
</feature>
<sequence>MGAGRQVPLKPRRGNVRDPPQLVLPPPPPYPPCIDSDYVDPDVSHPSSDDELTGHVDIASQHWQGTQQEGCSDQKSEEEEEDEEEVPKGSPHTSDNTCITSDHTVSHLRSTHDACQTDGPVPLEEAVCEDSAPEEKGDTGWCSPNRWSGSSGGQHPEDNDVDHCGDLGLTAQLQQTLADLEADLAAREEVDGVSEVSAFPREVSYSEAEAAVPVTAIDEVCDEDVHCVSDEVGTSQRERMSHVGYYPQPVHVDISNTELCVSSNINGQSYMQNNTEKEEPIREAPPAKQEEPKEASAIKKEDRYDNTPDEMRTIANNRRVPKAEKPPVATEGVLPALVSSRRQLSQMLKSPDFAARVGMKTFTVVPPKPVVKPYREREAPTVSGAIKIDDQGNLILPETANHKPTKSTGAGGSTNGSLLRKAKAFWSSAEQEQNVEDHKMGAAEPKTCNSQTSVTSGTPAPPRDETTQSRELKEELVKPTLDAGKRNTSMYERPMKPPQTLLLLSDNENQAEFPFRKPIRRTSSQYIASAIAKCSKVPQSVSEPVQFQAKNVLSSVPEKGKHVSPSPHLENGERNGRLESERHKGPLDELSEKQELGIPVSIIDQWTPQPAGNPENNNAMSSFKERVYEGTWKSTQENSKSENVTSVNTDSDLAECHRSPLQSPTSYPKLNPPPQSRLGPSTSLENIQSNGLRAEPAHGLRPTAQSSCLTGPIAKSALKSGSLFGPVKKFRPIHLKPLQKEASLHNSLMEAIQAGEGKERLRKTPDPIKSADHQKPSIVEAEDQRSQLLAAIRAQNGISGLRKIASTASTEISHVKNLENVQNATNGHSPSSPPAEFSHSKEKQVDGIDADAGSNYLKKMTSDSLQEHSPLATEGDFPAASCPPPPPPLPNQHSKLSQPRLPSSACANSGAREALMEAIRTGTGAAQLKKVPVPSKTILINGRIGTMQASSGS</sequence>
<dbReference type="CDD" id="cd21799">
    <property type="entry name" value="WH2_Wa_Cobl"/>
    <property type="match status" value="1"/>
</dbReference>
<feature type="compositionally biased region" description="Basic and acidic residues" evidence="1">
    <location>
        <begin position="570"/>
        <end position="595"/>
    </location>
</feature>
<keyword evidence="4" id="KW-1185">Reference proteome</keyword>
<dbReference type="GO" id="GO:0048471">
    <property type="term" value="C:perinuclear region of cytoplasm"/>
    <property type="evidence" value="ECO:0007669"/>
    <property type="project" value="TreeGrafter"/>
</dbReference>
<feature type="domain" description="WH2" evidence="2">
    <location>
        <begin position="911"/>
        <end position="931"/>
    </location>
</feature>
<feature type="compositionally biased region" description="Polar residues" evidence="1">
    <location>
        <begin position="891"/>
        <end position="907"/>
    </location>
</feature>
<evidence type="ECO:0000313" key="4">
    <source>
        <dbReference type="Proteomes" id="UP000694620"/>
    </source>
</evidence>
<feature type="compositionally biased region" description="Basic and acidic residues" evidence="1">
    <location>
        <begin position="462"/>
        <end position="477"/>
    </location>
</feature>
<dbReference type="GO" id="GO:0005886">
    <property type="term" value="C:plasma membrane"/>
    <property type="evidence" value="ECO:0007669"/>
    <property type="project" value="TreeGrafter"/>
</dbReference>
<dbReference type="GO" id="GO:1990357">
    <property type="term" value="C:terminal web"/>
    <property type="evidence" value="ECO:0007669"/>
    <property type="project" value="TreeGrafter"/>
</dbReference>
<feature type="region of interest" description="Disordered" evidence="1">
    <location>
        <begin position="861"/>
        <end position="908"/>
    </location>
</feature>
<feature type="domain" description="WH2" evidence="2">
    <location>
        <begin position="784"/>
        <end position="804"/>
    </location>
</feature>
<feature type="region of interest" description="Disordered" evidence="1">
    <location>
        <begin position="821"/>
        <end position="845"/>
    </location>
</feature>